<organism evidence="2 3">
    <name type="scientific">Prorocentrum cordatum</name>
    <dbReference type="NCBI Taxonomy" id="2364126"/>
    <lineage>
        <taxon>Eukaryota</taxon>
        <taxon>Sar</taxon>
        <taxon>Alveolata</taxon>
        <taxon>Dinophyceae</taxon>
        <taxon>Prorocentrales</taxon>
        <taxon>Prorocentraceae</taxon>
        <taxon>Prorocentrum</taxon>
    </lineage>
</organism>
<dbReference type="Proteomes" id="UP001189429">
    <property type="component" value="Unassembled WGS sequence"/>
</dbReference>
<gene>
    <name evidence="2" type="ORF">PCOR1329_LOCUS81612</name>
</gene>
<reference evidence="2" key="1">
    <citation type="submission" date="2023-10" db="EMBL/GenBank/DDBJ databases">
        <authorList>
            <person name="Chen Y."/>
            <person name="Shah S."/>
            <person name="Dougan E. K."/>
            <person name="Thang M."/>
            <person name="Chan C."/>
        </authorList>
    </citation>
    <scope>NUCLEOTIDE SEQUENCE [LARGE SCALE GENOMIC DNA]</scope>
</reference>
<name>A0ABN9Y173_9DINO</name>
<evidence type="ECO:0000313" key="3">
    <source>
        <dbReference type="Proteomes" id="UP001189429"/>
    </source>
</evidence>
<feature type="compositionally biased region" description="Basic and acidic residues" evidence="1">
    <location>
        <begin position="40"/>
        <end position="49"/>
    </location>
</feature>
<accession>A0ABN9Y173</accession>
<dbReference type="EMBL" id="CAUYUJ010021658">
    <property type="protein sequence ID" value="CAK0906197.1"/>
    <property type="molecule type" value="Genomic_DNA"/>
</dbReference>
<feature type="region of interest" description="Disordered" evidence="1">
    <location>
        <begin position="22"/>
        <end position="67"/>
    </location>
</feature>
<comment type="caution">
    <text evidence="2">The sequence shown here is derived from an EMBL/GenBank/DDBJ whole genome shotgun (WGS) entry which is preliminary data.</text>
</comment>
<evidence type="ECO:0000256" key="1">
    <source>
        <dbReference type="SAM" id="MobiDB-lite"/>
    </source>
</evidence>
<evidence type="ECO:0000313" key="2">
    <source>
        <dbReference type="EMBL" id="CAK0906197.1"/>
    </source>
</evidence>
<proteinExistence type="predicted"/>
<sequence>MVCAAAMVIARSCDLSVLKETRARVPDSSDLPSSSAGKKSGKDAADRVARSGLGARPTGPSTVLQQVRRTKNKIAKATCSLVARLLPMCPALDLRGGPGVRRGPEPKTAAPICPPPVGMVQHLLEVRHLYASSSTFKRF</sequence>
<protein>
    <submittedName>
        <fullName evidence="2">Uncharacterized protein</fullName>
    </submittedName>
</protein>
<keyword evidence="3" id="KW-1185">Reference proteome</keyword>